<sequence>MSLDIYESSSPNIPDEDMYDPTSTNFEDIPDNTQLALYNPESPEIDMDKIPLENSSAVDPFEAYTEEEFPPLPNKIKQTQQTDLKKSIYYIDPNNNPPNPKRNENLEQTGQNN</sequence>
<evidence type="ECO:0000256" key="1">
    <source>
        <dbReference type="SAM" id="MobiDB-lite"/>
    </source>
</evidence>
<dbReference type="Proteomes" id="UP000286134">
    <property type="component" value="Unassembled WGS sequence"/>
</dbReference>
<reference evidence="2 3" key="1">
    <citation type="journal article" date="2018" name="BMC Genomics">
        <title>Comparative genome analyses reveal sequence features reflecting distinct modes of host-adaptation between dicot and monocot powdery mildew.</title>
        <authorList>
            <person name="Wu Y."/>
            <person name="Ma X."/>
            <person name="Pan Z."/>
            <person name="Kale S.D."/>
            <person name="Song Y."/>
            <person name="King H."/>
            <person name="Zhang Q."/>
            <person name="Presley C."/>
            <person name="Deng X."/>
            <person name="Wei C.I."/>
            <person name="Xiao S."/>
        </authorList>
    </citation>
    <scope>NUCLEOTIDE SEQUENCE [LARGE SCALE GENOMIC DNA]</scope>
    <source>
        <strain evidence="2">UMSG2</strain>
    </source>
</reference>
<evidence type="ECO:0000313" key="2">
    <source>
        <dbReference type="EMBL" id="RKF57841.1"/>
    </source>
</evidence>
<proteinExistence type="predicted"/>
<protein>
    <submittedName>
        <fullName evidence="2">Uncharacterized protein</fullName>
    </submittedName>
</protein>
<dbReference type="OrthoDB" id="10317179at2759"/>
<keyword evidence="3" id="KW-1185">Reference proteome</keyword>
<comment type="caution">
    <text evidence="2">The sequence shown here is derived from an EMBL/GenBank/DDBJ whole genome shotgun (WGS) entry which is preliminary data.</text>
</comment>
<name>A0A420HK80_9PEZI</name>
<dbReference type="EMBL" id="MCFK01007163">
    <property type="protein sequence ID" value="RKF57841.1"/>
    <property type="molecule type" value="Genomic_DNA"/>
</dbReference>
<dbReference type="AlphaFoldDB" id="A0A420HK80"/>
<gene>
    <name evidence="2" type="ORF">OnM2_071057</name>
</gene>
<feature type="region of interest" description="Disordered" evidence="1">
    <location>
        <begin position="89"/>
        <end position="113"/>
    </location>
</feature>
<feature type="region of interest" description="Disordered" evidence="1">
    <location>
        <begin position="1"/>
        <end position="30"/>
    </location>
</feature>
<organism evidence="2 3">
    <name type="scientific">Erysiphe neolycopersici</name>
    <dbReference type="NCBI Taxonomy" id="212602"/>
    <lineage>
        <taxon>Eukaryota</taxon>
        <taxon>Fungi</taxon>
        <taxon>Dikarya</taxon>
        <taxon>Ascomycota</taxon>
        <taxon>Pezizomycotina</taxon>
        <taxon>Leotiomycetes</taxon>
        <taxon>Erysiphales</taxon>
        <taxon>Erysiphaceae</taxon>
        <taxon>Erysiphe</taxon>
    </lineage>
</organism>
<feature type="compositionally biased region" description="Polar residues" evidence="1">
    <location>
        <begin position="21"/>
        <end position="30"/>
    </location>
</feature>
<accession>A0A420HK80</accession>
<evidence type="ECO:0000313" key="3">
    <source>
        <dbReference type="Proteomes" id="UP000286134"/>
    </source>
</evidence>